<dbReference type="InterPro" id="IPR008638">
    <property type="entry name" value="FhaB/CdiA-like_TPS"/>
</dbReference>
<protein>
    <recommendedName>
        <fullName evidence="2">Filamentous haemagglutinin FhaB/tRNA nuclease CdiA-like TPS domain-containing protein</fullName>
    </recommendedName>
</protein>
<dbReference type="Pfam" id="PF05860">
    <property type="entry name" value="TPS"/>
    <property type="match status" value="1"/>
</dbReference>
<feature type="domain" description="Filamentous haemagglutinin FhaB/tRNA nuclease CdiA-like TPS" evidence="2">
    <location>
        <begin position="75"/>
        <end position="187"/>
    </location>
</feature>
<evidence type="ECO:0000313" key="4">
    <source>
        <dbReference type="Proteomes" id="UP000034681"/>
    </source>
</evidence>
<dbReference type="Gene3D" id="2.160.20.10">
    <property type="entry name" value="Single-stranded right-handed beta-helix, Pectin lyase-like"/>
    <property type="match status" value="2"/>
</dbReference>
<dbReference type="EMBL" id="AJTX02000010">
    <property type="protein sequence ID" value="KKI98088.1"/>
    <property type="molecule type" value="Genomic_DNA"/>
</dbReference>
<dbReference type="SUPFAM" id="SSF51126">
    <property type="entry name" value="Pectin lyase-like"/>
    <property type="match status" value="1"/>
</dbReference>
<evidence type="ECO:0000259" key="2">
    <source>
        <dbReference type="SMART" id="SM00912"/>
    </source>
</evidence>
<feature type="compositionally biased region" description="Basic and acidic residues" evidence="1">
    <location>
        <begin position="7"/>
        <end position="24"/>
    </location>
</feature>
<feature type="compositionally biased region" description="Gly residues" evidence="1">
    <location>
        <begin position="1708"/>
        <end position="1721"/>
    </location>
</feature>
<gene>
    <name evidence="3" type="ORF">PROH_20405</name>
</gene>
<dbReference type="InterPro" id="IPR012334">
    <property type="entry name" value="Pectin_lyas_fold"/>
</dbReference>
<organism evidence="3 4">
    <name type="scientific">Prochlorothrix hollandica PCC 9006 = CALU 1027</name>
    <dbReference type="NCBI Taxonomy" id="317619"/>
    <lineage>
        <taxon>Bacteria</taxon>
        <taxon>Bacillati</taxon>
        <taxon>Cyanobacteriota</taxon>
        <taxon>Cyanophyceae</taxon>
        <taxon>Prochlorotrichales</taxon>
        <taxon>Prochlorotrichaceae</taxon>
        <taxon>Prochlorothrix</taxon>
    </lineage>
</organism>
<evidence type="ECO:0000256" key="1">
    <source>
        <dbReference type="SAM" id="MobiDB-lite"/>
    </source>
</evidence>
<evidence type="ECO:0000313" key="3">
    <source>
        <dbReference type="EMBL" id="KKI98088.1"/>
    </source>
</evidence>
<comment type="caution">
    <text evidence="3">The sequence shown here is derived from an EMBL/GenBank/DDBJ whole genome shotgun (WGS) entry which is preliminary data.</text>
</comment>
<dbReference type="eggNOG" id="COG3210">
    <property type="taxonomic scope" value="Bacteria"/>
</dbReference>
<dbReference type="Proteomes" id="UP000034681">
    <property type="component" value="Unassembled WGS sequence"/>
</dbReference>
<dbReference type="eggNOG" id="COG1572">
    <property type="taxonomic scope" value="Bacteria"/>
</dbReference>
<dbReference type="STRING" id="317619.GCA_000332315_02964"/>
<dbReference type="SMART" id="SM00912">
    <property type="entry name" value="Haemagg_act"/>
    <property type="match status" value="1"/>
</dbReference>
<dbReference type="NCBIfam" id="TIGR01901">
    <property type="entry name" value="adhes_NPXG"/>
    <property type="match status" value="1"/>
</dbReference>
<dbReference type="InterPro" id="IPR011050">
    <property type="entry name" value="Pectin_lyase_fold/virulence"/>
</dbReference>
<feature type="region of interest" description="Disordered" evidence="1">
    <location>
        <begin position="1642"/>
        <end position="1812"/>
    </location>
</feature>
<feature type="compositionally biased region" description="Low complexity" evidence="1">
    <location>
        <begin position="1690"/>
        <end position="1707"/>
    </location>
</feature>
<name>A0A0M2PTT8_PROHO</name>
<feature type="compositionally biased region" description="Gly residues" evidence="1">
    <location>
        <begin position="1800"/>
        <end position="1812"/>
    </location>
</feature>
<feature type="compositionally biased region" description="Low complexity" evidence="1">
    <location>
        <begin position="1774"/>
        <end position="1792"/>
    </location>
</feature>
<keyword evidence="4" id="KW-1185">Reference proteome</keyword>
<proteinExistence type="predicted"/>
<sequence length="2177" mass="212597">MSNTRPPHPDELGHCLGSHDLDLEGQRSPATPLLALGQGFLGRSARRSLSRTSLVLGLSLWVTGTSQAQAQPITAAPDGTGTQVQQQGEQFNISGGTQAGANQFHSFEKFGLESQQTANFQTDPGTANVLGRVTGGDASVINGTVQVTGSEANLYLMNPAGMVFGKDARLDVPGSFHGTTGDSIGIGGGEFSATGSNSYQNLAGAPNRFNFEGGSTGAIVNQGDLAVNQGKNLSLTGSTVINTGTLTAPGGQVATVSAPTGQGSQSVRISQEGMVMGLEVDGDRLHQQHLTTGDLTQNPTNLPKVLTGGTVDHATDLRVENGRVYLRGSGMVIDPLTGSTVVTGSVTVSSPTGSGQILIQGDRVQVLDARLAAQTDRPGPGGQIQIQAQNQASLVSSQVNLANLVGIGGLLGIKAPTLTVQNSAIAATGTQAGGSVHLDATQGASQLWASVVTVTSAQGLGGRVEVLGDRVELQGATIDASGVAGGQIYVGGDYQGTGTLATAQETIVDAQSVLKAEGLGWTPTGSPVPPSDLPNALGGTVIVWSDDKTRFHGVLRAKGAAEFSDSGFAEVSGKQFLDLGEYWDQRISVGELLLDPSDITIVAGTVGVIASSPTGVTSLRATKIANFLNNNGDLTITTSGGTGGSGNIILNGGVAIAWTSVNGLTLQADRSIILSTGSSITSTSGDITLEANLAGTATASSDGISLTGASINTTSGAITLTGQGGSGCANGKVGIILSNSQINSVSGDITLTGTGGSNAATDSNAGIGLTQGSFITSTGTGADAAKITLVGVGGAGTNFNHGVVLRNVNGVATPDVGIRSAEGAISLRGTGSGSGTGSMGIQLDGSITATGTGSVSLTGIGGRGTTDLSGILLAGTVQSAIGAILLNGTGGRGTGANNPGVEIKGGQIQSTGTAPITIKGMGGTGLDNQRGVFLDTRALVTSASGAITVDGKGGTGGSANTGVVVRGSAITSTGTGATAAPITIIATGGGGSTPPPALSILKGAAVTAVDGAIDLTGTRNRNGTNPINRGIVITGSTVATTGTGTLRLQVPTATRSDAIALLSNASLGSATGSGTITLIAPTLALDSANIRGMGLLTLTPLDPASSIGLGDNVTGNFKLTALELNNIAPTFSSIDIGVVGGTTGSVRVGLGIDARVAALVNLLGGSDLGAGDNDGNQWVLTGSNSGTINGIRFQGFTSLLGGSLGDSLQGTIGNDSFQLTGADQITVGSMTFTSVETIAGDAGDDEFVLAGGTLTGAIAGGTGSNTLAAGNLATNFVVTGTDSGTATGITGGFTSIQNLTGGTANDSFTLNGGTLSGAIDGGAGIDSLTTPNQATTFGITGTNSGTLTGVANGFQNLENLTGNAQGDIFQFTAAGSIQGTIDGAGGSDLLIADDSGAFIDISGTDGGTYGGKVAGWQNIENIQGGAGDDTFLLSATTLTGTLDGGGGNDLMVGDTVANQFIVLVPNGGTVTGVLGGFSNIENLTGNSQTDTFLIASTGSLAGLIDGAGGFDTLISDDSGVTFVITGADAGVLRDRIQGFARVETLTGGLGNDVFILANGSLQGLLDGGAGMDQLFGGYTDNANLESIVPGVDGVLFASLLDLSANPFAVPVVTPGEVAINEAAISTGNLSAQSLTVASMPEDPVLASPETSDPVGQGSTVPTATSANSDGTNATPPAGSNGTASPNVPDPTTAQGSQAGAAASAGAGSATGAGAGTPGSGSGMATASNSGGNGGSAGSAASGPDPTTANGSDGEAKVPDPTAANGSDGKAKVPDPTAASGSDGSGADAAPDPNAVASASGLGGDTAAGEGSGSGSGLAIAAALAGLAALGGAAAAVATGTAASAAQATRTAAQNLISSLQNLAGASGAGGAGGAGAAGSPGFPLAAAAAAVTASQAQQQLAQMGVALEPEFEPHFDLSINKEGGASLTEGALALGEKEAWDAAGEPDDPSELPALAEVFGLGEAEVEDEEDSAAAEAADQDAGGLGAIVADNTAEAPKVNPDAIAAVKAKIEEAAAAAGIPDGAVDAIYAVAIEKIGEILSEVDIASGILGTAWSKSFELMEYRDLLAHIQSDGSVMIPLVNHEVLAEQAPSIHLKFQETPVGTFEVNISLGLVINGALVAIEAGKITEIRLGTFSLAGGIEFSGIPFLEVPEMDLEVNKVLRLGNGIQIKLGSATV</sequence>
<dbReference type="RefSeq" id="WP_017713232.1">
    <property type="nucleotide sequence ID" value="NZ_KB235939.1"/>
</dbReference>
<dbReference type="PRINTS" id="PR00313">
    <property type="entry name" value="CABNDNGRPT"/>
</dbReference>
<feature type="compositionally biased region" description="Polar residues" evidence="1">
    <location>
        <begin position="1656"/>
        <end position="1685"/>
    </location>
</feature>
<reference evidence="3" key="1">
    <citation type="submission" date="2012-04" db="EMBL/GenBank/DDBJ databases">
        <authorList>
            <person name="Borisov I.G."/>
            <person name="Ivanikova N.V."/>
            <person name="Pinevich A.V."/>
        </authorList>
    </citation>
    <scope>NUCLEOTIDE SEQUENCE [LARGE SCALE GENOMIC DNA]</scope>
    <source>
        <strain evidence="3">CALU 1027</strain>
    </source>
</reference>
<feature type="region of interest" description="Disordered" evidence="1">
    <location>
        <begin position="1"/>
        <end position="24"/>
    </location>
</feature>
<accession>A0A0M2PTT8</accession>
<dbReference type="OrthoDB" id="446317at2"/>